<evidence type="ECO:0000256" key="9">
    <source>
        <dbReference type="ARBA" id="ARBA00022801"/>
    </source>
</evidence>
<dbReference type="PANTHER" id="PTHR11533:SF174">
    <property type="entry name" value="PUROMYCIN-SENSITIVE AMINOPEPTIDASE-RELATED"/>
    <property type="match status" value="1"/>
</dbReference>
<dbReference type="PANTHER" id="PTHR11533">
    <property type="entry name" value="PROTEASE M1 ZINC METALLOPROTEASE"/>
    <property type="match status" value="1"/>
</dbReference>
<evidence type="ECO:0000256" key="3">
    <source>
        <dbReference type="ARBA" id="ARBA00010136"/>
    </source>
</evidence>
<comment type="catalytic activity">
    <reaction evidence="1">
        <text>Release of an N-terminal amino acid, Xaa-|-Yaa- from a peptide, amide or arylamide. Xaa is preferably Ala, but may be most amino acids including Pro (slow action). When a terminal hydrophobic residue is followed by a prolyl residue, the two may be released as an intact Xaa-Pro dipeptide.</text>
        <dbReference type="EC" id="3.4.11.2"/>
    </reaction>
</comment>
<keyword evidence="8" id="KW-0479">Metal-binding</keyword>
<dbReference type="eggNOG" id="COG0308">
    <property type="taxonomic scope" value="Bacteria"/>
</dbReference>
<dbReference type="Gene3D" id="2.60.40.1730">
    <property type="entry name" value="tricorn interacting facor f3 domain"/>
    <property type="match status" value="1"/>
</dbReference>
<dbReference type="SUPFAM" id="SSF55486">
    <property type="entry name" value="Metalloproteases ('zincins'), catalytic domain"/>
    <property type="match status" value="1"/>
</dbReference>
<accession>A0A221V1M9</accession>
<evidence type="ECO:0000256" key="11">
    <source>
        <dbReference type="ARBA" id="ARBA00023049"/>
    </source>
</evidence>
<keyword evidence="9 14" id="KW-0378">Hydrolase</keyword>
<keyword evidence="11" id="KW-0482">Metalloprotease</keyword>
<dbReference type="Pfam" id="PF01433">
    <property type="entry name" value="Peptidase_M1"/>
    <property type="match status" value="1"/>
</dbReference>
<evidence type="ECO:0000256" key="1">
    <source>
        <dbReference type="ARBA" id="ARBA00000098"/>
    </source>
</evidence>
<dbReference type="AlphaFoldDB" id="A0A221V1M9"/>
<dbReference type="STRING" id="616991.GCA_000733925_02130"/>
<evidence type="ECO:0000256" key="10">
    <source>
        <dbReference type="ARBA" id="ARBA00022833"/>
    </source>
</evidence>
<dbReference type="GO" id="GO:0016020">
    <property type="term" value="C:membrane"/>
    <property type="evidence" value="ECO:0007669"/>
    <property type="project" value="TreeGrafter"/>
</dbReference>
<dbReference type="PRINTS" id="PR00756">
    <property type="entry name" value="ALADIPTASE"/>
</dbReference>
<dbReference type="InterPro" id="IPR014782">
    <property type="entry name" value="Peptidase_M1_dom"/>
</dbReference>
<comment type="similarity">
    <text evidence="3">Belongs to the peptidase M1 family.</text>
</comment>
<evidence type="ECO:0000313" key="14">
    <source>
        <dbReference type="EMBL" id="ASO07286.1"/>
    </source>
</evidence>
<feature type="domain" description="Aminopeptidase N-like N-terminal" evidence="13">
    <location>
        <begin position="48"/>
        <end position="213"/>
    </location>
</feature>
<dbReference type="GO" id="GO:0043171">
    <property type="term" value="P:peptide catabolic process"/>
    <property type="evidence" value="ECO:0007669"/>
    <property type="project" value="TreeGrafter"/>
</dbReference>
<dbReference type="InterPro" id="IPR027268">
    <property type="entry name" value="Peptidase_M4/M1_CTD_sf"/>
</dbReference>
<evidence type="ECO:0000259" key="12">
    <source>
        <dbReference type="Pfam" id="PF01433"/>
    </source>
</evidence>
<dbReference type="CDD" id="cd09603">
    <property type="entry name" value="M1_APN_like"/>
    <property type="match status" value="1"/>
</dbReference>
<dbReference type="InterPro" id="IPR050344">
    <property type="entry name" value="Peptidase_M1_aminopeptidases"/>
</dbReference>
<dbReference type="RefSeq" id="WP_232513986.1">
    <property type="nucleotide sequence ID" value="NZ_CP022515.1"/>
</dbReference>
<dbReference type="InterPro" id="IPR045357">
    <property type="entry name" value="Aminopeptidase_N-like_N"/>
</dbReference>
<protein>
    <recommendedName>
        <fullName evidence="5">Aminopeptidase N</fullName>
        <ecNumber evidence="4">3.4.11.2</ecNumber>
    </recommendedName>
</protein>
<dbReference type="GO" id="GO:0070006">
    <property type="term" value="F:metalloaminopeptidase activity"/>
    <property type="evidence" value="ECO:0007669"/>
    <property type="project" value="TreeGrafter"/>
</dbReference>
<dbReference type="GO" id="GO:0005615">
    <property type="term" value="C:extracellular space"/>
    <property type="evidence" value="ECO:0007669"/>
    <property type="project" value="TreeGrafter"/>
</dbReference>
<proteinExistence type="inferred from homology"/>
<comment type="cofactor">
    <cofactor evidence="2">
        <name>Zn(2+)</name>
        <dbReference type="ChEBI" id="CHEBI:29105"/>
    </cofactor>
</comment>
<dbReference type="GO" id="GO:0016285">
    <property type="term" value="F:alanyl aminopeptidase activity"/>
    <property type="evidence" value="ECO:0007669"/>
    <property type="project" value="UniProtKB-EC"/>
</dbReference>
<sequence>MIYKTNGILHLNIANFNRMKFVILFLALHSCLVVHSQHQDKVDFIQGKVDIKIDPMTETIAGSVTYKLEVLQKVDSVFLDAQNLNVIEVKLNNKKVKATNNSKRIVVHKRFKANKTYTLDITYAANPKQTVYFLGWKDDLFGNEQVWTQGQGKYTSHWLPSFDDMTEKLEYDLDISFDKTYEVIANGALVATKELDGLKKWSFDMDSPMSSYLLAFAIGDYRKKEVVSSTGVPISLYFYPSDSAMVEPTYRYTTAIFDFLEKEIGVPYPWQNYKEVPVRDFLYAGMENTGTTIFSDSYVMDSIAFVDRNFVNVNAHEMAHQWFGNLVTEVDGSSHWLHEGFATYYALLAEKELFGKEYYYWKLYETANQLKELSNKNMGEALIDPKAGSLTFYEKGAWALHVLRHEIGENDFRQGIQRYLKKYGFKNVTIDNFLKEMEMGTHSDLSAFRNRWLVDKNFPFDEAKTILVRESEDLKTFFELQKDMMTSSKDNESIIKKYWKSTNSDQLKAKITRTYYKSLSQDFIRELLGNESMLVRQALATSIVQLPLDLKYEYESLLNDGSYITKEEMLYKLWINYPNEREKYLNCTKGIIGFSNKNIRILWLTLALLTKDYEPNNTNEYYLELSRYTSPVYTNEVRQGAFQFLEQLIGFSDNNLLDLVDATQHHSWQFRKYARSLLDQLLEKKEYKDRIDRLSVKFNKEELRYISNKLISE</sequence>
<keyword evidence="7" id="KW-0645">Protease</keyword>
<dbReference type="InterPro" id="IPR001930">
    <property type="entry name" value="Peptidase_M1"/>
</dbReference>
<keyword evidence="10" id="KW-0862">Zinc</keyword>
<dbReference type="EMBL" id="CP022515">
    <property type="protein sequence ID" value="ASO07286.1"/>
    <property type="molecule type" value="Genomic_DNA"/>
</dbReference>
<evidence type="ECO:0000313" key="15">
    <source>
        <dbReference type="Proteomes" id="UP000204551"/>
    </source>
</evidence>
<evidence type="ECO:0000256" key="2">
    <source>
        <dbReference type="ARBA" id="ARBA00001947"/>
    </source>
</evidence>
<dbReference type="GO" id="GO:0005737">
    <property type="term" value="C:cytoplasm"/>
    <property type="evidence" value="ECO:0007669"/>
    <property type="project" value="TreeGrafter"/>
</dbReference>
<evidence type="ECO:0000256" key="4">
    <source>
        <dbReference type="ARBA" id="ARBA00012564"/>
    </source>
</evidence>
<dbReference type="InterPro" id="IPR042097">
    <property type="entry name" value="Aminopeptidase_N-like_N_sf"/>
</dbReference>
<evidence type="ECO:0000256" key="7">
    <source>
        <dbReference type="ARBA" id="ARBA00022670"/>
    </source>
</evidence>
<reference evidence="14 15" key="1">
    <citation type="submission" date="2017-07" db="EMBL/GenBank/DDBJ databases">
        <title>Genome Sequence of Arenibacter algicola Strain SMS7 Isolated from a culture of the Diatom Skeletonema marinoi.</title>
        <authorList>
            <person name="Topel M."/>
            <person name="Pinder M.I.M."/>
            <person name="Johansson O.N."/>
            <person name="Kourtchenko O."/>
            <person name="Godhe A."/>
            <person name="Clarke A.K."/>
        </authorList>
    </citation>
    <scope>NUCLEOTIDE SEQUENCE [LARGE SCALE GENOMIC DNA]</scope>
    <source>
        <strain evidence="14 15">SMS7</strain>
    </source>
</reference>
<feature type="domain" description="Peptidase M1 membrane alanine aminopeptidase" evidence="12">
    <location>
        <begin position="253"/>
        <end position="452"/>
    </location>
</feature>
<dbReference type="KEGG" id="aalg:AREALGSMS7_03878"/>
<organism evidence="14 15">
    <name type="scientific">Arenibacter algicola</name>
    <dbReference type="NCBI Taxonomy" id="616991"/>
    <lineage>
        <taxon>Bacteria</taxon>
        <taxon>Pseudomonadati</taxon>
        <taxon>Bacteroidota</taxon>
        <taxon>Flavobacteriia</taxon>
        <taxon>Flavobacteriales</taxon>
        <taxon>Flavobacteriaceae</taxon>
        <taxon>Arenibacter</taxon>
    </lineage>
</organism>
<dbReference type="EC" id="3.4.11.2" evidence="4"/>
<dbReference type="Pfam" id="PF17900">
    <property type="entry name" value="Peptidase_M1_N"/>
    <property type="match status" value="1"/>
</dbReference>
<evidence type="ECO:0000259" key="13">
    <source>
        <dbReference type="Pfam" id="PF17900"/>
    </source>
</evidence>
<dbReference type="GO" id="GO:0006508">
    <property type="term" value="P:proteolysis"/>
    <property type="evidence" value="ECO:0007669"/>
    <property type="project" value="UniProtKB-KW"/>
</dbReference>
<dbReference type="GO" id="GO:0008270">
    <property type="term" value="F:zinc ion binding"/>
    <property type="evidence" value="ECO:0007669"/>
    <property type="project" value="InterPro"/>
</dbReference>
<evidence type="ECO:0000256" key="8">
    <source>
        <dbReference type="ARBA" id="ARBA00022723"/>
    </source>
</evidence>
<evidence type="ECO:0000256" key="6">
    <source>
        <dbReference type="ARBA" id="ARBA00022438"/>
    </source>
</evidence>
<evidence type="ECO:0000256" key="5">
    <source>
        <dbReference type="ARBA" id="ARBA00015611"/>
    </source>
</evidence>
<keyword evidence="6 14" id="KW-0031">Aminopeptidase</keyword>
<dbReference type="SUPFAM" id="SSF63737">
    <property type="entry name" value="Leukotriene A4 hydrolase N-terminal domain"/>
    <property type="match status" value="1"/>
</dbReference>
<dbReference type="GO" id="GO:0042277">
    <property type="term" value="F:peptide binding"/>
    <property type="evidence" value="ECO:0007669"/>
    <property type="project" value="TreeGrafter"/>
</dbReference>
<dbReference type="Gene3D" id="1.10.390.10">
    <property type="entry name" value="Neutral Protease Domain 2"/>
    <property type="match status" value="1"/>
</dbReference>
<name>A0A221V1M9_9FLAO</name>
<gene>
    <name evidence="14" type="ORF">AREALGSMS7_03878</name>
</gene>
<dbReference type="Proteomes" id="UP000204551">
    <property type="component" value="Chromosome"/>
</dbReference>